<dbReference type="GO" id="GO:0003676">
    <property type="term" value="F:nucleic acid binding"/>
    <property type="evidence" value="ECO:0007669"/>
    <property type="project" value="InterPro"/>
</dbReference>
<organism evidence="2 3">
    <name type="scientific">Symbiodinium microadriaticum</name>
    <name type="common">Dinoflagellate</name>
    <name type="synonym">Zooxanthella microadriatica</name>
    <dbReference type="NCBI Taxonomy" id="2951"/>
    <lineage>
        <taxon>Eukaryota</taxon>
        <taxon>Sar</taxon>
        <taxon>Alveolata</taxon>
        <taxon>Dinophyceae</taxon>
        <taxon>Suessiales</taxon>
        <taxon>Symbiodiniaceae</taxon>
        <taxon>Symbiodinium</taxon>
    </lineage>
</organism>
<dbReference type="Gene3D" id="3.30.420.60">
    <property type="entry name" value="eRF1 domain 2"/>
    <property type="match status" value="1"/>
</dbReference>
<dbReference type="AlphaFoldDB" id="A0A1Q9C3B3"/>
<comment type="caution">
    <text evidence="2">The sequence shown here is derived from an EMBL/GenBank/DDBJ whole genome shotgun (WGS) entry which is preliminary data.</text>
</comment>
<name>A0A1Q9C3B3_SYMMI</name>
<proteinExistence type="predicted"/>
<sequence>MNQEGDGPDRGPSKRQERRSMEVWADNLTEEMGRMSDIAESSYVYVALETQFPGPVIRPMGPFDESHKFHWQMLKGNVDLTKVLQLSFAFSDAKGNRPKGISTWRFNFIFDANKDFYSKDVVDQLCQTRNLDIHKHSSKGIQPHLFAELLLGSGLVLNEEIRWITYRGANSFETNTEDGHPGRPAEQPWVQFAGLYDFGHLLLMLQGKRELPEEPDPFFSELDLFFPSRCDVAKHLSRLPQLNGSSFRNAHAVLEAFFRLPDAVRRSAFDIAEEFEAAAAPAAASSSAQPASAAAGRAPAAAQRKQAEQRDPRQDARSKARSVQDQAPDHDPCSHMAPAFKQRLNNKVCAALDVDGDGDVSHSSSLAIQPKDKLSMQLAKPQDARVMLWKLQQPSRAFNRKSMETALHRAQNLWAQLSQEDYPNGAVVFCSESLAEAFHPARPLPGSVYRDGKDFDTALVREALDQSPSLAIVTIDGAEASLGRATFGASPGSASVAVTPVAHLRAHIKSRTRRGGQSAPRFGRTRDAEEAEFLQEVVERVQAQLGGVEHLILGGKADMKRKLLKELPPELQRRVLGVLVKLGGACYGPEQTLRALRLGAVHTLLVASSVEGLLRWDPAPEVLEEESDAEIPEAVPGGGDATPTTQEVEEALQWLTAQLTRLQGEAVAEALREVAAVLLGRDGLEPTLEVLRAEGVPEEVLQGFEPLWRLAAASMWTVHELDLNAILGDSARQLLMRAASEALLAASSGGAPEREEDARGVARALEGAIFHVAGSEGTKRRYLAEVRRLCAALRQGCLADSLKELIEGGIKAAHAPVPMSLPMICFVALIRTGDLQRLREEPSQETPPRCTAESCRGVESARISELHAQQRLLFWAPKTPRRARKETVLFLDRSEATKGEQPMLLPAAEEHAETKHFEVATYLEPDEGEPSCKKARTSDFN</sequence>
<dbReference type="Pfam" id="PF18854">
    <property type="entry name" value="baeRF_family10"/>
    <property type="match status" value="1"/>
</dbReference>
<dbReference type="Proteomes" id="UP000186817">
    <property type="component" value="Unassembled WGS sequence"/>
</dbReference>
<evidence type="ECO:0000313" key="2">
    <source>
        <dbReference type="EMBL" id="OLP77406.1"/>
    </source>
</evidence>
<dbReference type="InterPro" id="IPR012337">
    <property type="entry name" value="RNaseH-like_sf"/>
</dbReference>
<dbReference type="Gene3D" id="3.30.420.10">
    <property type="entry name" value="Ribonuclease H-like superfamily/Ribonuclease H"/>
    <property type="match status" value="1"/>
</dbReference>
<dbReference type="GO" id="GO:0004535">
    <property type="term" value="F:poly(A)-specific ribonuclease activity"/>
    <property type="evidence" value="ECO:0007669"/>
    <property type="project" value="InterPro"/>
</dbReference>
<accession>A0A1Q9C3B3</accession>
<feature type="region of interest" description="Disordered" evidence="1">
    <location>
        <begin position="1"/>
        <end position="21"/>
    </location>
</feature>
<dbReference type="EMBL" id="LSRX01001771">
    <property type="protein sequence ID" value="OLP77406.1"/>
    <property type="molecule type" value="Genomic_DNA"/>
</dbReference>
<dbReference type="PANTHER" id="PTHR10797">
    <property type="entry name" value="CCR4-NOT TRANSCRIPTION COMPLEX SUBUNIT"/>
    <property type="match status" value="1"/>
</dbReference>
<dbReference type="SUPFAM" id="SSF53137">
    <property type="entry name" value="Translational machinery components"/>
    <property type="match status" value="1"/>
</dbReference>
<dbReference type="InterPro" id="IPR039637">
    <property type="entry name" value="CNOT7/CNOT8/Pop2"/>
</dbReference>
<dbReference type="InterPro" id="IPR042226">
    <property type="entry name" value="eFR1_2_sf"/>
</dbReference>
<dbReference type="InterPro" id="IPR036397">
    <property type="entry name" value="RNaseH_sf"/>
</dbReference>
<keyword evidence="3" id="KW-1185">Reference proteome</keyword>
<feature type="compositionally biased region" description="Basic and acidic residues" evidence="1">
    <location>
        <begin position="7"/>
        <end position="21"/>
    </location>
</feature>
<evidence type="ECO:0000256" key="1">
    <source>
        <dbReference type="SAM" id="MobiDB-lite"/>
    </source>
</evidence>
<gene>
    <name evidence="2" type="primary">Cnot8</name>
    <name evidence="2" type="ORF">AK812_SmicGene42532</name>
</gene>
<dbReference type="InterPro" id="IPR041202">
    <property type="entry name" value="BaeRF_family10"/>
</dbReference>
<protein>
    <submittedName>
        <fullName evidence="2">CCR4-NOT transcription complex subunit 8</fullName>
    </submittedName>
</protein>
<feature type="compositionally biased region" description="Low complexity" evidence="1">
    <location>
        <begin position="281"/>
        <end position="304"/>
    </location>
</feature>
<reference evidence="2 3" key="1">
    <citation type="submission" date="2016-02" db="EMBL/GenBank/DDBJ databases">
        <title>Genome analysis of coral dinoflagellate symbionts highlights evolutionary adaptations to a symbiotic lifestyle.</title>
        <authorList>
            <person name="Aranda M."/>
            <person name="Li Y."/>
            <person name="Liew Y.J."/>
            <person name="Baumgarten S."/>
            <person name="Simakov O."/>
            <person name="Wilson M."/>
            <person name="Piel J."/>
            <person name="Ashoor H."/>
            <person name="Bougouffa S."/>
            <person name="Bajic V.B."/>
            <person name="Ryu T."/>
            <person name="Ravasi T."/>
            <person name="Bayer T."/>
            <person name="Micklem G."/>
            <person name="Kim H."/>
            <person name="Bhak J."/>
            <person name="Lajeunesse T.C."/>
            <person name="Voolstra C.R."/>
        </authorList>
    </citation>
    <scope>NUCLEOTIDE SEQUENCE [LARGE SCALE GENOMIC DNA]</scope>
    <source>
        <strain evidence="2 3">CCMP2467</strain>
    </source>
</reference>
<dbReference type="OrthoDB" id="10254527at2759"/>
<feature type="region of interest" description="Disordered" evidence="1">
    <location>
        <begin position="281"/>
        <end position="337"/>
    </location>
</feature>
<dbReference type="GO" id="GO:0030014">
    <property type="term" value="C:CCR4-NOT complex"/>
    <property type="evidence" value="ECO:0007669"/>
    <property type="project" value="InterPro"/>
</dbReference>
<dbReference type="SUPFAM" id="SSF53098">
    <property type="entry name" value="Ribonuclease H-like"/>
    <property type="match status" value="2"/>
</dbReference>
<feature type="compositionally biased region" description="Basic and acidic residues" evidence="1">
    <location>
        <begin position="305"/>
        <end position="318"/>
    </location>
</feature>
<evidence type="ECO:0000313" key="3">
    <source>
        <dbReference type="Proteomes" id="UP000186817"/>
    </source>
</evidence>